<feature type="chain" id="PRO_5031192081" evidence="1">
    <location>
        <begin position="17"/>
        <end position="390"/>
    </location>
</feature>
<dbReference type="AlphaFoldDB" id="A0A7R8YNU2"/>
<dbReference type="OMA" id="CNQVSWL"/>
<name>A0A7R8YNU2_HERIL</name>
<accession>A0A7R8YNU2</accession>
<organism evidence="2 3">
    <name type="scientific">Hermetia illucens</name>
    <name type="common">Black soldier fly</name>
    <dbReference type="NCBI Taxonomy" id="343691"/>
    <lineage>
        <taxon>Eukaryota</taxon>
        <taxon>Metazoa</taxon>
        <taxon>Ecdysozoa</taxon>
        <taxon>Arthropoda</taxon>
        <taxon>Hexapoda</taxon>
        <taxon>Insecta</taxon>
        <taxon>Pterygota</taxon>
        <taxon>Neoptera</taxon>
        <taxon>Endopterygota</taxon>
        <taxon>Diptera</taxon>
        <taxon>Brachycera</taxon>
        <taxon>Stratiomyomorpha</taxon>
        <taxon>Stratiomyidae</taxon>
        <taxon>Hermetiinae</taxon>
        <taxon>Hermetia</taxon>
    </lineage>
</organism>
<dbReference type="OrthoDB" id="8017601at2759"/>
<reference evidence="2 3" key="1">
    <citation type="submission" date="2020-11" db="EMBL/GenBank/DDBJ databases">
        <authorList>
            <person name="Wallbank WR R."/>
            <person name="Pardo Diaz C."/>
            <person name="Kozak K."/>
            <person name="Martin S."/>
            <person name="Jiggins C."/>
            <person name="Moest M."/>
            <person name="Warren A I."/>
            <person name="Generalovic N T."/>
            <person name="Byers J.R.P. K."/>
            <person name="Montejo-Kovacevich G."/>
            <person name="Yen C E."/>
        </authorList>
    </citation>
    <scope>NUCLEOTIDE SEQUENCE [LARGE SCALE GENOMIC DNA]</scope>
</reference>
<dbReference type="Proteomes" id="UP000594454">
    <property type="component" value="Chromosome 1"/>
</dbReference>
<dbReference type="EMBL" id="LR899009">
    <property type="protein sequence ID" value="CAD7079938.1"/>
    <property type="molecule type" value="Genomic_DNA"/>
</dbReference>
<protein>
    <submittedName>
        <fullName evidence="2">Uncharacterized protein</fullName>
    </submittedName>
</protein>
<gene>
    <name evidence="2" type="ORF">HERILL_LOCUS3123</name>
</gene>
<evidence type="ECO:0000256" key="1">
    <source>
        <dbReference type="SAM" id="SignalP"/>
    </source>
</evidence>
<dbReference type="SUPFAM" id="SSF54060">
    <property type="entry name" value="His-Me finger endonucleases"/>
    <property type="match status" value="1"/>
</dbReference>
<sequence>MWTLLILSLCVLTTLAAKCTLKFDKGHPGIFVQKFGSNHVILSVKDGEVSWDNRAKIEGYCPGEFRNYARYGSDYQAHLTFSCTNSLDVRYQRDDNNGDIARNDGTLSCTTTSKYYEVRIPTCNNKGLAYGFFIGTQAVVLAEVCYNLDLMQTQYLHYIIGPRSPVVESQSTNGFVNVTQSSADVFIDSSNLQDQTDSLDLAVSYAFVEYLDETLYKLDKLISPWKFWRALHPYFNDFISVNSIPWWKPLKYFNWGSLEDAIVRISKNETYDVFAGTSGTVVYPSNDKCSDPYPITYKVEPHDRNIPLYVWNYIRKKDLTDDGVVVIGINSPFFDSLSKENIICEDICDNLPWFNQLHKRRKMPALGFLFCCKPGEVKDKLDGFPIIQNL</sequence>
<keyword evidence="1" id="KW-0732">Signal</keyword>
<dbReference type="InterPro" id="IPR044925">
    <property type="entry name" value="His-Me_finger_sf"/>
</dbReference>
<dbReference type="InParanoid" id="A0A7R8YNU2"/>
<evidence type="ECO:0000313" key="3">
    <source>
        <dbReference type="Proteomes" id="UP000594454"/>
    </source>
</evidence>
<keyword evidence="3" id="KW-1185">Reference proteome</keyword>
<evidence type="ECO:0000313" key="2">
    <source>
        <dbReference type="EMBL" id="CAD7079938.1"/>
    </source>
</evidence>
<proteinExistence type="predicted"/>
<feature type="signal peptide" evidence="1">
    <location>
        <begin position="1"/>
        <end position="16"/>
    </location>
</feature>